<evidence type="ECO:0000256" key="10">
    <source>
        <dbReference type="ARBA" id="ARBA00023004"/>
    </source>
</evidence>
<organism evidence="19 20">
    <name type="scientific">Saccharomycopsis crataegensis</name>
    <dbReference type="NCBI Taxonomy" id="43959"/>
    <lineage>
        <taxon>Eukaryota</taxon>
        <taxon>Fungi</taxon>
        <taxon>Dikarya</taxon>
        <taxon>Ascomycota</taxon>
        <taxon>Saccharomycotina</taxon>
        <taxon>Saccharomycetes</taxon>
        <taxon>Saccharomycopsidaceae</taxon>
        <taxon>Saccharomycopsis</taxon>
    </lineage>
</organism>
<dbReference type="PANTHER" id="PTHR10696">
    <property type="entry name" value="GAMMA-BUTYROBETAINE HYDROXYLASE-RELATED"/>
    <property type="match status" value="1"/>
</dbReference>
<reference evidence="19 20" key="1">
    <citation type="journal article" date="2023" name="Elife">
        <title>Identification of key yeast species and microbe-microbe interactions impacting larval growth of Drosophila in the wild.</title>
        <authorList>
            <person name="Mure A."/>
            <person name="Sugiura Y."/>
            <person name="Maeda R."/>
            <person name="Honda K."/>
            <person name="Sakurai N."/>
            <person name="Takahashi Y."/>
            <person name="Watada M."/>
            <person name="Katoh T."/>
            <person name="Gotoh A."/>
            <person name="Gotoh Y."/>
            <person name="Taniguchi I."/>
            <person name="Nakamura K."/>
            <person name="Hayashi T."/>
            <person name="Katayama T."/>
            <person name="Uemura T."/>
            <person name="Hattori Y."/>
        </authorList>
    </citation>
    <scope>NUCLEOTIDE SEQUENCE [LARGE SCALE GENOMIC DNA]</scope>
    <source>
        <strain evidence="19 20">SC-9</strain>
    </source>
</reference>
<evidence type="ECO:0000256" key="2">
    <source>
        <dbReference type="ARBA" id="ARBA00001961"/>
    </source>
</evidence>
<accession>A0AAV5QDY9</accession>
<dbReference type="RefSeq" id="XP_064849852.1">
    <property type="nucleotide sequence ID" value="XM_064993780.1"/>
</dbReference>
<comment type="catalytic activity">
    <reaction evidence="15">
        <text>N(6),N(6),N(6)-trimethyl-L-lysine + 2-oxoglutarate + O2 = (3S)-3-hydroxy-N(6),N(6),N(6)-trimethyl-L-lysine + succinate + CO2</text>
        <dbReference type="Rhea" id="RHEA:14181"/>
        <dbReference type="ChEBI" id="CHEBI:15379"/>
        <dbReference type="ChEBI" id="CHEBI:16526"/>
        <dbReference type="ChEBI" id="CHEBI:16810"/>
        <dbReference type="ChEBI" id="CHEBI:30031"/>
        <dbReference type="ChEBI" id="CHEBI:58100"/>
        <dbReference type="ChEBI" id="CHEBI:141499"/>
        <dbReference type="EC" id="1.14.11.8"/>
    </reaction>
</comment>
<comment type="pathway">
    <text evidence="3">Amine and polyamine biosynthesis; carnitine biosynthesis.</text>
</comment>
<evidence type="ECO:0000256" key="13">
    <source>
        <dbReference type="ARBA" id="ARBA00032283"/>
    </source>
</evidence>
<evidence type="ECO:0000256" key="6">
    <source>
        <dbReference type="ARBA" id="ARBA00022723"/>
    </source>
</evidence>
<sequence length="402" mass="46577">MAATATFNEKVVSVTFSDRFKSHYNHIWLRDNCHCKQCYHDVTKQRLLDTFKIPTDIQPSSVEVDHVSSFLKVVWNNDEHLSTFSLSWLKANAYNPLPPGNEDEDDDVDYGSYSPWNKKGLRYFTPEVEYDDVISTTDGVKDWVNKTSAYGFCFVQNVPVDPIKTKELIERITFIKPTHYGGFWDFTADMSKNDTAYSNIEIPLHTDGTYWSEAPGYQSFHLLKHNGTGGTTSLSDGFNVAYTLKLLNPKYFELLSTVPVDFHCAGEEDVFIQPVVSRPIIIVDEQNKDKVVQIRWNNSDRSVLKIPKSFYQMNSTAMNVDFVETFYKAISAFRELLHDDEQEMFYQLRPGQLLLFDNWRVLHSRTSFTGERRMCGAYYSKDDFISRYKTLNNKREDLVAEL</sequence>
<comment type="similarity">
    <text evidence="4">Belongs to the gamma-BBH/TMLD family.</text>
</comment>
<evidence type="ECO:0000256" key="8">
    <source>
        <dbReference type="ARBA" id="ARBA00022964"/>
    </source>
</evidence>
<evidence type="ECO:0000256" key="3">
    <source>
        <dbReference type="ARBA" id="ARBA00005022"/>
    </source>
</evidence>
<gene>
    <name evidence="19" type="ORF">DASC09_001770</name>
</gene>
<keyword evidence="10" id="KW-0408">Iron</keyword>
<proteinExistence type="inferred from homology"/>
<protein>
    <recommendedName>
        <fullName evidence="16">Trimethyllysine dioxygenase</fullName>
        <ecNumber evidence="5">1.14.11.8</ecNumber>
    </recommendedName>
    <alternativeName>
        <fullName evidence="12">Epsilon-trimethyllysine 2-oxoglutarate dioxygenase</fullName>
    </alternativeName>
    <alternativeName>
        <fullName evidence="11">TML hydroxylase</fullName>
    </alternativeName>
    <alternativeName>
        <fullName evidence="13">TML-alpha-ketoglutarate dioxygenase</fullName>
    </alternativeName>
</protein>
<feature type="domain" description="Gamma-butyrobetaine hydroxylase-like N-terminal" evidence="18">
    <location>
        <begin position="8"/>
        <end position="89"/>
    </location>
</feature>
<dbReference type="AlphaFoldDB" id="A0AAV5QDY9"/>
<evidence type="ECO:0000313" key="20">
    <source>
        <dbReference type="Proteomes" id="UP001360560"/>
    </source>
</evidence>
<dbReference type="SUPFAM" id="SSF51197">
    <property type="entry name" value="Clavaminate synthase-like"/>
    <property type="match status" value="1"/>
</dbReference>
<evidence type="ECO:0000256" key="14">
    <source>
        <dbReference type="ARBA" id="ARBA00046008"/>
    </source>
</evidence>
<evidence type="ECO:0000256" key="12">
    <source>
        <dbReference type="ARBA" id="ARBA00031778"/>
    </source>
</evidence>
<dbReference type="InterPro" id="IPR038492">
    <property type="entry name" value="GBBH-like_N_sf"/>
</dbReference>
<dbReference type="GeneID" id="90070831"/>
<evidence type="ECO:0000256" key="9">
    <source>
        <dbReference type="ARBA" id="ARBA00023002"/>
    </source>
</evidence>
<keyword evidence="20" id="KW-1185">Reference proteome</keyword>
<dbReference type="Pfam" id="PF02668">
    <property type="entry name" value="TauD"/>
    <property type="match status" value="1"/>
</dbReference>
<evidence type="ECO:0000256" key="15">
    <source>
        <dbReference type="ARBA" id="ARBA00049334"/>
    </source>
</evidence>
<dbReference type="InterPro" id="IPR010376">
    <property type="entry name" value="GBBH-like_N"/>
</dbReference>
<feature type="domain" description="TauD/TfdA-like" evidence="17">
    <location>
        <begin position="125"/>
        <end position="378"/>
    </location>
</feature>
<evidence type="ECO:0000256" key="16">
    <source>
        <dbReference type="ARBA" id="ARBA00071191"/>
    </source>
</evidence>
<dbReference type="NCBIfam" id="TIGR02410">
    <property type="entry name" value="carnitine_TMLD"/>
    <property type="match status" value="1"/>
</dbReference>
<dbReference type="GO" id="GO:0005739">
    <property type="term" value="C:mitochondrion"/>
    <property type="evidence" value="ECO:0007669"/>
    <property type="project" value="TreeGrafter"/>
</dbReference>
<dbReference type="GO" id="GO:0045329">
    <property type="term" value="P:carnitine biosynthetic process"/>
    <property type="evidence" value="ECO:0007669"/>
    <property type="project" value="UniProtKB-KW"/>
</dbReference>
<comment type="function">
    <text evidence="14">Converts trimethyllysine (TML) into hydroxytrimethyllysine (HTML).</text>
</comment>
<evidence type="ECO:0000259" key="18">
    <source>
        <dbReference type="Pfam" id="PF06155"/>
    </source>
</evidence>
<dbReference type="Gene3D" id="3.30.2020.30">
    <property type="match status" value="1"/>
</dbReference>
<dbReference type="InterPro" id="IPR050411">
    <property type="entry name" value="AlphaKG_dependent_hydroxylases"/>
</dbReference>
<evidence type="ECO:0000256" key="4">
    <source>
        <dbReference type="ARBA" id="ARBA00008654"/>
    </source>
</evidence>
<keyword evidence="6" id="KW-0479">Metal-binding</keyword>
<keyword evidence="9" id="KW-0560">Oxidoreductase</keyword>
<comment type="caution">
    <text evidence="19">The sequence shown here is derived from an EMBL/GenBank/DDBJ whole genome shotgun (WGS) entry which is preliminary data.</text>
</comment>
<name>A0AAV5QDY9_9ASCO</name>
<dbReference type="FunFam" id="3.60.130.10:FF:000001">
    <property type="entry name" value="Trimethyllysine dioxygenase, mitochondrial"/>
    <property type="match status" value="1"/>
</dbReference>
<dbReference type="EMBL" id="BTFZ01000001">
    <property type="protein sequence ID" value="GMM32852.1"/>
    <property type="molecule type" value="Genomic_DNA"/>
</dbReference>
<dbReference type="InterPro" id="IPR012776">
    <property type="entry name" value="Trimethyllysine_dOase"/>
</dbReference>
<dbReference type="Pfam" id="PF06155">
    <property type="entry name" value="GBBH-like_N"/>
    <property type="match status" value="1"/>
</dbReference>
<dbReference type="FunFam" id="3.30.2020.30:FF:000002">
    <property type="entry name" value="Putative gamma-butyrobetaine dioxygenase"/>
    <property type="match status" value="1"/>
</dbReference>
<evidence type="ECO:0000256" key="7">
    <source>
        <dbReference type="ARBA" id="ARBA00022873"/>
    </source>
</evidence>
<evidence type="ECO:0000256" key="5">
    <source>
        <dbReference type="ARBA" id="ARBA00012267"/>
    </source>
</evidence>
<dbReference type="PANTHER" id="PTHR10696:SF51">
    <property type="entry name" value="TRIMETHYLLYSINE DIOXYGENASE, MITOCHONDRIAL"/>
    <property type="match status" value="1"/>
</dbReference>
<dbReference type="EC" id="1.14.11.8" evidence="5"/>
<comment type="cofactor">
    <cofactor evidence="2">
        <name>L-ascorbate</name>
        <dbReference type="ChEBI" id="CHEBI:38290"/>
    </cofactor>
</comment>
<comment type="cofactor">
    <cofactor evidence="1">
        <name>Fe(2+)</name>
        <dbReference type="ChEBI" id="CHEBI:29033"/>
    </cofactor>
</comment>
<dbReference type="InterPro" id="IPR003819">
    <property type="entry name" value="TauD/TfdA-like"/>
</dbReference>
<dbReference type="GO" id="GO:0050353">
    <property type="term" value="F:trimethyllysine dioxygenase activity"/>
    <property type="evidence" value="ECO:0007669"/>
    <property type="project" value="UniProtKB-EC"/>
</dbReference>
<keyword evidence="7" id="KW-0124">Carnitine biosynthesis</keyword>
<dbReference type="GO" id="GO:0005506">
    <property type="term" value="F:iron ion binding"/>
    <property type="evidence" value="ECO:0007669"/>
    <property type="project" value="InterPro"/>
</dbReference>
<dbReference type="InterPro" id="IPR042098">
    <property type="entry name" value="TauD-like_sf"/>
</dbReference>
<evidence type="ECO:0000256" key="1">
    <source>
        <dbReference type="ARBA" id="ARBA00001954"/>
    </source>
</evidence>
<evidence type="ECO:0000259" key="17">
    <source>
        <dbReference type="Pfam" id="PF02668"/>
    </source>
</evidence>
<evidence type="ECO:0000256" key="11">
    <source>
        <dbReference type="ARBA" id="ARBA00030363"/>
    </source>
</evidence>
<dbReference type="CDD" id="cd00250">
    <property type="entry name" value="CAS_like"/>
    <property type="match status" value="1"/>
</dbReference>
<dbReference type="Gene3D" id="3.60.130.10">
    <property type="entry name" value="Clavaminate synthase-like"/>
    <property type="match status" value="1"/>
</dbReference>
<keyword evidence="8" id="KW-0223">Dioxygenase</keyword>
<dbReference type="Proteomes" id="UP001360560">
    <property type="component" value="Unassembled WGS sequence"/>
</dbReference>
<evidence type="ECO:0000313" key="19">
    <source>
        <dbReference type="EMBL" id="GMM32852.1"/>
    </source>
</evidence>